<keyword evidence="4" id="KW-0479">Metal-binding</keyword>
<dbReference type="AlphaFoldDB" id="D8K6S5"/>
<evidence type="ECO:0000313" key="12">
    <source>
        <dbReference type="EMBL" id="ADJ28602.1"/>
    </source>
</evidence>
<sequence>MTPFIRSLIIFLALLLPLAVMAKVHEFTLENGLKLLVKEDPRAPVMVSQVWYKVGSSYEYNGITGISHMLEHMMFKGTKNLEPNQFSQIISANGGEENAFTGRDYTAYFEQMANDRVEVSFRLEADRMRNLVLIPEELRKEKQVVMEERRMRTEDNPNALTYERFNATAFLSGPYHHPVIGWMSDIQHYELKDLQAWYQKWYAPNNATVVVVGDVDPETVYALAKKYFGPLKPEKITSPKPQREISQTGQREIFVRAPAELPYLLLGWKVPVIKNAEEDWEAYALEVLGGILDGGRSSRFSKELIRGGQIATSVGASYDLYARAEDQFVIAGVPAQGRTIAELEEAIWAQIQRLQKELVSKEELERIKNQVVAHQVFEQDSMFFQAMQLGLLETVGLDWRLADAYVDQVRAITPEQVQAVAQKYLLETRLTRAELVPLPIEPGEKAPSTQPVEGGRHVS</sequence>
<evidence type="ECO:0000256" key="4">
    <source>
        <dbReference type="ARBA" id="ARBA00022723"/>
    </source>
</evidence>
<evidence type="ECO:0000259" key="11">
    <source>
        <dbReference type="Pfam" id="PF05193"/>
    </source>
</evidence>
<dbReference type="OrthoDB" id="9811314at2"/>
<dbReference type="Gene3D" id="3.30.830.10">
    <property type="entry name" value="Metalloenzyme, LuxS/M16 peptidase-like"/>
    <property type="match status" value="2"/>
</dbReference>
<accession>D8K6S5</accession>
<evidence type="ECO:0000256" key="5">
    <source>
        <dbReference type="ARBA" id="ARBA00022801"/>
    </source>
</evidence>
<evidence type="ECO:0000256" key="9">
    <source>
        <dbReference type="SAM" id="MobiDB-lite"/>
    </source>
</evidence>
<dbReference type="MEROPS" id="M16.019"/>
<dbReference type="InterPro" id="IPR011765">
    <property type="entry name" value="Pept_M16_N"/>
</dbReference>
<dbReference type="Pfam" id="PF00675">
    <property type="entry name" value="Peptidase_M16"/>
    <property type="match status" value="1"/>
</dbReference>
<dbReference type="InterPro" id="IPR001431">
    <property type="entry name" value="Pept_M16_Zn_BS"/>
</dbReference>
<feature type="region of interest" description="Disordered" evidence="9">
    <location>
        <begin position="440"/>
        <end position="459"/>
    </location>
</feature>
<evidence type="ECO:0000256" key="2">
    <source>
        <dbReference type="ARBA" id="ARBA00007261"/>
    </source>
</evidence>
<dbReference type="Proteomes" id="UP000000393">
    <property type="component" value="Chromosome"/>
</dbReference>
<dbReference type="PANTHER" id="PTHR43690:SF17">
    <property type="entry name" value="PROTEIN YHJJ"/>
    <property type="match status" value="1"/>
</dbReference>
<dbReference type="GO" id="GO:0046872">
    <property type="term" value="F:metal ion binding"/>
    <property type="evidence" value="ECO:0007669"/>
    <property type="project" value="UniProtKB-KW"/>
</dbReference>
<dbReference type="STRING" id="105559.Nwat_1732"/>
<evidence type="ECO:0000259" key="10">
    <source>
        <dbReference type="Pfam" id="PF00675"/>
    </source>
</evidence>
<organism evidence="12 13">
    <name type="scientific">Nitrosococcus watsoni (strain C-113)</name>
    <dbReference type="NCBI Taxonomy" id="105559"/>
    <lineage>
        <taxon>Bacteria</taxon>
        <taxon>Pseudomonadati</taxon>
        <taxon>Pseudomonadota</taxon>
        <taxon>Gammaproteobacteria</taxon>
        <taxon>Chromatiales</taxon>
        <taxon>Chromatiaceae</taxon>
        <taxon>Nitrosococcus</taxon>
    </lineage>
</organism>
<dbReference type="InterPro" id="IPR011249">
    <property type="entry name" value="Metalloenz_LuxS/M16"/>
</dbReference>
<evidence type="ECO:0000256" key="1">
    <source>
        <dbReference type="ARBA" id="ARBA00001947"/>
    </source>
</evidence>
<keyword evidence="7" id="KW-0482">Metalloprotease</keyword>
<dbReference type="SUPFAM" id="SSF63411">
    <property type="entry name" value="LuxS/MPP-like metallohydrolase"/>
    <property type="match status" value="2"/>
</dbReference>
<dbReference type="PROSITE" id="PS00143">
    <property type="entry name" value="INSULINASE"/>
    <property type="match status" value="1"/>
</dbReference>
<keyword evidence="5" id="KW-0378">Hydrolase</keyword>
<protein>
    <submittedName>
        <fullName evidence="12">Peptidase M16 domain protein</fullName>
    </submittedName>
</protein>
<dbReference type="InterPro" id="IPR007863">
    <property type="entry name" value="Peptidase_M16_C"/>
</dbReference>
<evidence type="ECO:0000256" key="6">
    <source>
        <dbReference type="ARBA" id="ARBA00022833"/>
    </source>
</evidence>
<feature type="domain" description="Peptidase M16 N-terminal" evidence="10">
    <location>
        <begin position="36"/>
        <end position="179"/>
    </location>
</feature>
<dbReference type="HOGENOM" id="CLU_009902_1_0_6"/>
<comment type="similarity">
    <text evidence="2 8">Belongs to the peptidase M16 family.</text>
</comment>
<dbReference type="InterPro" id="IPR050626">
    <property type="entry name" value="Peptidase_M16"/>
</dbReference>
<evidence type="ECO:0000313" key="13">
    <source>
        <dbReference type="Proteomes" id="UP000000393"/>
    </source>
</evidence>
<dbReference type="eggNOG" id="COG0612">
    <property type="taxonomic scope" value="Bacteria"/>
</dbReference>
<gene>
    <name evidence="12" type="ordered locus">Nwat_1732</name>
</gene>
<evidence type="ECO:0000256" key="7">
    <source>
        <dbReference type="ARBA" id="ARBA00023049"/>
    </source>
</evidence>
<proteinExistence type="inferred from homology"/>
<dbReference type="GO" id="GO:0006508">
    <property type="term" value="P:proteolysis"/>
    <property type="evidence" value="ECO:0007669"/>
    <property type="project" value="UniProtKB-KW"/>
</dbReference>
<reference evidence="12 13" key="1">
    <citation type="submission" date="2010-06" db="EMBL/GenBank/DDBJ databases">
        <title>Complete sequence of chromosome of Nitrosococcus watsoni C-113.</title>
        <authorList>
            <consortium name="US DOE Joint Genome Institute"/>
            <person name="Lucas S."/>
            <person name="Copeland A."/>
            <person name="Lapidus A."/>
            <person name="Cheng J.-F."/>
            <person name="Bruce D."/>
            <person name="Goodwin L."/>
            <person name="Pitluck S."/>
            <person name="Malfatti S.A."/>
            <person name="Chain P.S.G."/>
            <person name="Land M."/>
            <person name="Hauser L."/>
            <person name="Kyrpides N."/>
            <person name="Ivanova N."/>
            <person name="Cambell M.A."/>
            <person name="Heidelberg J.F."/>
            <person name="Klotz M.G."/>
            <person name="Woyke T."/>
        </authorList>
    </citation>
    <scope>NUCLEOTIDE SEQUENCE [LARGE SCALE GENOMIC DNA]</scope>
    <source>
        <strain evidence="12 13">C-113</strain>
    </source>
</reference>
<comment type="cofactor">
    <cofactor evidence="1">
        <name>Zn(2+)</name>
        <dbReference type="ChEBI" id="CHEBI:29105"/>
    </cofactor>
</comment>
<dbReference type="EMBL" id="CP002086">
    <property type="protein sequence ID" value="ADJ28602.1"/>
    <property type="molecule type" value="Genomic_DNA"/>
</dbReference>
<name>D8K6S5_NITWC</name>
<keyword evidence="6" id="KW-0862">Zinc</keyword>
<evidence type="ECO:0000256" key="3">
    <source>
        <dbReference type="ARBA" id="ARBA00022670"/>
    </source>
</evidence>
<keyword evidence="3" id="KW-0645">Protease</keyword>
<feature type="domain" description="Peptidase M16 C-terminal" evidence="11">
    <location>
        <begin position="191"/>
        <end position="370"/>
    </location>
</feature>
<dbReference type="RefSeq" id="WP_013220694.1">
    <property type="nucleotide sequence ID" value="NC_014315.1"/>
</dbReference>
<evidence type="ECO:0000256" key="8">
    <source>
        <dbReference type="RuleBase" id="RU004447"/>
    </source>
</evidence>
<dbReference type="GO" id="GO:0004222">
    <property type="term" value="F:metalloendopeptidase activity"/>
    <property type="evidence" value="ECO:0007669"/>
    <property type="project" value="InterPro"/>
</dbReference>
<dbReference type="Pfam" id="PF05193">
    <property type="entry name" value="Peptidase_M16_C"/>
    <property type="match status" value="1"/>
</dbReference>
<keyword evidence="13" id="KW-1185">Reference proteome</keyword>
<dbReference type="PANTHER" id="PTHR43690">
    <property type="entry name" value="NARDILYSIN"/>
    <property type="match status" value="1"/>
</dbReference>
<dbReference type="KEGG" id="nwa:Nwat_1732"/>